<feature type="region of interest" description="Disordered" evidence="1">
    <location>
        <begin position="1"/>
        <end position="64"/>
    </location>
</feature>
<dbReference type="EMBL" id="CP144748">
    <property type="protein sequence ID" value="WVZ68492.1"/>
    <property type="molecule type" value="Genomic_DNA"/>
</dbReference>
<evidence type="ECO:0000313" key="3">
    <source>
        <dbReference type="Proteomes" id="UP001341281"/>
    </source>
</evidence>
<sequence length="64" mass="6970">MPRPPAPPSMPPLRVAWPPPPLPTPPPSGWRKGAQSFASPDTTRRAQNVDVAESKHHEGFEIVP</sequence>
<keyword evidence="3" id="KW-1185">Reference proteome</keyword>
<dbReference type="Proteomes" id="UP001341281">
    <property type="component" value="Chromosome 04"/>
</dbReference>
<feature type="non-terminal residue" evidence="2">
    <location>
        <position position="64"/>
    </location>
</feature>
<evidence type="ECO:0000256" key="1">
    <source>
        <dbReference type="SAM" id="MobiDB-lite"/>
    </source>
</evidence>
<reference evidence="2 3" key="1">
    <citation type="submission" date="2024-02" db="EMBL/GenBank/DDBJ databases">
        <title>High-quality chromosome-scale genome assembly of Pensacola bahiagrass (Paspalum notatum Flugge var. saurae).</title>
        <authorList>
            <person name="Vega J.M."/>
            <person name="Podio M."/>
            <person name="Orjuela J."/>
            <person name="Siena L.A."/>
            <person name="Pessino S.C."/>
            <person name="Combes M.C."/>
            <person name="Mariac C."/>
            <person name="Albertini E."/>
            <person name="Pupilli F."/>
            <person name="Ortiz J.P.A."/>
            <person name="Leblanc O."/>
        </authorList>
    </citation>
    <scope>NUCLEOTIDE SEQUENCE [LARGE SCALE GENOMIC DNA]</scope>
    <source>
        <strain evidence="2">R1</strain>
        <tissue evidence="2">Leaf</tissue>
    </source>
</reference>
<dbReference type="AlphaFoldDB" id="A0AAQ3TBF6"/>
<gene>
    <name evidence="2" type="ORF">U9M48_017426</name>
</gene>
<accession>A0AAQ3TBF6</accession>
<organism evidence="2 3">
    <name type="scientific">Paspalum notatum var. saurae</name>
    <dbReference type="NCBI Taxonomy" id="547442"/>
    <lineage>
        <taxon>Eukaryota</taxon>
        <taxon>Viridiplantae</taxon>
        <taxon>Streptophyta</taxon>
        <taxon>Embryophyta</taxon>
        <taxon>Tracheophyta</taxon>
        <taxon>Spermatophyta</taxon>
        <taxon>Magnoliopsida</taxon>
        <taxon>Liliopsida</taxon>
        <taxon>Poales</taxon>
        <taxon>Poaceae</taxon>
        <taxon>PACMAD clade</taxon>
        <taxon>Panicoideae</taxon>
        <taxon>Andropogonodae</taxon>
        <taxon>Paspaleae</taxon>
        <taxon>Paspalinae</taxon>
        <taxon>Paspalum</taxon>
    </lineage>
</organism>
<protein>
    <submittedName>
        <fullName evidence="2">Uncharacterized protein</fullName>
    </submittedName>
</protein>
<evidence type="ECO:0000313" key="2">
    <source>
        <dbReference type="EMBL" id="WVZ68492.1"/>
    </source>
</evidence>
<proteinExistence type="predicted"/>
<feature type="compositionally biased region" description="Pro residues" evidence="1">
    <location>
        <begin position="1"/>
        <end position="28"/>
    </location>
</feature>
<feature type="compositionally biased region" description="Basic and acidic residues" evidence="1">
    <location>
        <begin position="52"/>
        <end position="64"/>
    </location>
</feature>
<name>A0AAQ3TBF6_PASNO</name>